<dbReference type="OrthoDB" id="5384689at2759"/>
<dbReference type="AlphaFoldDB" id="A0A0C3DAI9"/>
<comment type="subcellular location">
    <subcellularLocation>
        <location evidence="2">Cytoplasm</location>
    </subcellularLocation>
    <subcellularLocation>
        <location evidence="1">Nucleus</location>
    </subcellularLocation>
</comment>
<dbReference type="GO" id="GO:0034250">
    <property type="term" value="P:positive regulation of amide metabolic process"/>
    <property type="evidence" value="ECO:0007669"/>
    <property type="project" value="UniProtKB-ARBA"/>
</dbReference>
<dbReference type="GO" id="GO:0005737">
    <property type="term" value="C:cytoplasm"/>
    <property type="evidence" value="ECO:0007669"/>
    <property type="project" value="UniProtKB-SubCell"/>
</dbReference>
<keyword evidence="4" id="KW-0805">Transcription regulation</keyword>
<keyword evidence="11" id="KW-1185">Reference proteome</keyword>
<name>A0A0C3DAI9_OIDMZ</name>
<dbReference type="PROSITE" id="PS51821">
    <property type="entry name" value="VELVET"/>
    <property type="match status" value="1"/>
</dbReference>
<keyword evidence="6" id="KW-0539">Nucleus</keyword>
<dbReference type="InterPro" id="IPR038491">
    <property type="entry name" value="Velvet_dom_sf"/>
</dbReference>
<accession>A0A0C3DAI9</accession>
<comment type="similarity">
    <text evidence="7">Belongs to the velvet family. VeA subfamily.</text>
</comment>
<dbReference type="HOGENOM" id="CLU_022491_1_2_1"/>
<evidence type="ECO:0000256" key="5">
    <source>
        <dbReference type="ARBA" id="ARBA00023163"/>
    </source>
</evidence>
<dbReference type="GO" id="GO:0043455">
    <property type="term" value="P:regulation of secondary metabolic process"/>
    <property type="evidence" value="ECO:0007669"/>
    <property type="project" value="UniProtKB-ARBA"/>
</dbReference>
<reference evidence="11" key="2">
    <citation type="submission" date="2015-01" db="EMBL/GenBank/DDBJ databases">
        <title>Evolutionary Origins and Diversification of the Mycorrhizal Mutualists.</title>
        <authorList>
            <consortium name="DOE Joint Genome Institute"/>
            <consortium name="Mycorrhizal Genomics Consortium"/>
            <person name="Kohler A."/>
            <person name="Kuo A."/>
            <person name="Nagy L.G."/>
            <person name="Floudas D."/>
            <person name="Copeland A."/>
            <person name="Barry K.W."/>
            <person name="Cichocki N."/>
            <person name="Veneault-Fourrey C."/>
            <person name="LaButti K."/>
            <person name="Lindquist E.A."/>
            <person name="Lipzen A."/>
            <person name="Lundell T."/>
            <person name="Morin E."/>
            <person name="Murat C."/>
            <person name="Riley R."/>
            <person name="Ohm R."/>
            <person name="Sun H."/>
            <person name="Tunlid A."/>
            <person name="Henrissat B."/>
            <person name="Grigoriev I.V."/>
            <person name="Hibbett D.S."/>
            <person name="Martin F."/>
        </authorList>
    </citation>
    <scope>NUCLEOTIDE SEQUENCE [LARGE SCALE GENOMIC DNA]</scope>
    <source>
        <strain evidence="11">Zn</strain>
    </source>
</reference>
<evidence type="ECO:0000256" key="7">
    <source>
        <dbReference type="ARBA" id="ARBA00038005"/>
    </source>
</evidence>
<feature type="domain" description="Velvet" evidence="9">
    <location>
        <begin position="17"/>
        <end position="221"/>
    </location>
</feature>
<evidence type="ECO:0000259" key="9">
    <source>
        <dbReference type="PROSITE" id="PS51821"/>
    </source>
</evidence>
<protein>
    <recommendedName>
        <fullName evidence="9">Velvet domain-containing protein</fullName>
    </recommendedName>
</protein>
<dbReference type="GO" id="GO:0051176">
    <property type="term" value="P:positive regulation of sulfur metabolic process"/>
    <property type="evidence" value="ECO:0007669"/>
    <property type="project" value="UniProtKB-ARBA"/>
</dbReference>
<dbReference type="EMBL" id="KN832879">
    <property type="protein sequence ID" value="KIM98952.1"/>
    <property type="molecule type" value="Genomic_DNA"/>
</dbReference>
<dbReference type="Gene3D" id="2.60.40.3960">
    <property type="entry name" value="Velvet domain"/>
    <property type="match status" value="1"/>
</dbReference>
<sequence length="253" mass="28261">MCRERAHASLTRVTKEGRTLTYFMTVIQQPERARACGSGAKSSADRRPVDPPPVVELRIFEGDGPDRDRNDVTFTYSANFFLFTTLEIARPVAHGRMQAPAPQVPVLTGMPVSGMAYLDRPSLAGYFIFPDLSVRHEGRYRLSFNLYEETKEAKDTDAEPSNVPAKPSIPGSTSPNASFDWRVEVKSAEFVVYSAKKFPGLAESTHLSRVVAEQGCRVRIRRDVRMRRRDGKPNGDYEASVEDEYARAGRAPS</sequence>
<dbReference type="InParanoid" id="A0A0C3DAI9"/>
<feature type="region of interest" description="Disordered" evidence="8">
    <location>
        <begin position="152"/>
        <end position="174"/>
    </location>
</feature>
<evidence type="ECO:0000256" key="2">
    <source>
        <dbReference type="ARBA" id="ARBA00004496"/>
    </source>
</evidence>
<evidence type="ECO:0000256" key="3">
    <source>
        <dbReference type="ARBA" id="ARBA00022490"/>
    </source>
</evidence>
<evidence type="ECO:0000256" key="8">
    <source>
        <dbReference type="SAM" id="MobiDB-lite"/>
    </source>
</evidence>
<gene>
    <name evidence="10" type="ORF">OIDMADRAFT_126599</name>
</gene>
<dbReference type="PANTHER" id="PTHR33572">
    <property type="entry name" value="SPORE DEVELOPMENT REGULATOR VOSA"/>
    <property type="match status" value="1"/>
</dbReference>
<keyword evidence="3" id="KW-0963">Cytoplasm</keyword>
<dbReference type="FunFam" id="2.60.40.3960:FF:000001">
    <property type="entry name" value="Sexual development activator VeA"/>
    <property type="match status" value="1"/>
</dbReference>
<dbReference type="Pfam" id="PF11754">
    <property type="entry name" value="Velvet"/>
    <property type="match status" value="2"/>
</dbReference>
<evidence type="ECO:0000256" key="1">
    <source>
        <dbReference type="ARBA" id="ARBA00004123"/>
    </source>
</evidence>
<feature type="region of interest" description="Disordered" evidence="8">
    <location>
        <begin position="225"/>
        <end position="253"/>
    </location>
</feature>
<organism evidence="10 11">
    <name type="scientific">Oidiodendron maius (strain Zn)</name>
    <dbReference type="NCBI Taxonomy" id="913774"/>
    <lineage>
        <taxon>Eukaryota</taxon>
        <taxon>Fungi</taxon>
        <taxon>Dikarya</taxon>
        <taxon>Ascomycota</taxon>
        <taxon>Pezizomycotina</taxon>
        <taxon>Leotiomycetes</taxon>
        <taxon>Leotiomycetes incertae sedis</taxon>
        <taxon>Myxotrichaceae</taxon>
        <taxon>Oidiodendron</taxon>
    </lineage>
</organism>
<evidence type="ECO:0000313" key="10">
    <source>
        <dbReference type="EMBL" id="KIM98952.1"/>
    </source>
</evidence>
<dbReference type="GO" id="GO:0005634">
    <property type="term" value="C:nucleus"/>
    <property type="evidence" value="ECO:0007669"/>
    <property type="project" value="UniProtKB-SubCell"/>
</dbReference>
<dbReference type="InterPro" id="IPR021740">
    <property type="entry name" value="Velvet"/>
</dbReference>
<evidence type="ECO:0000256" key="4">
    <source>
        <dbReference type="ARBA" id="ARBA00023015"/>
    </source>
</evidence>
<keyword evidence="5" id="KW-0804">Transcription</keyword>
<dbReference type="InterPro" id="IPR037525">
    <property type="entry name" value="Velvet_dom"/>
</dbReference>
<proteinExistence type="inferred from homology"/>
<reference evidence="10 11" key="1">
    <citation type="submission" date="2014-04" db="EMBL/GenBank/DDBJ databases">
        <authorList>
            <consortium name="DOE Joint Genome Institute"/>
            <person name="Kuo A."/>
            <person name="Martino E."/>
            <person name="Perotto S."/>
            <person name="Kohler A."/>
            <person name="Nagy L.G."/>
            <person name="Floudas D."/>
            <person name="Copeland A."/>
            <person name="Barry K.W."/>
            <person name="Cichocki N."/>
            <person name="Veneault-Fourrey C."/>
            <person name="LaButti K."/>
            <person name="Lindquist E.A."/>
            <person name="Lipzen A."/>
            <person name="Lundell T."/>
            <person name="Morin E."/>
            <person name="Murat C."/>
            <person name="Sun H."/>
            <person name="Tunlid A."/>
            <person name="Henrissat B."/>
            <person name="Grigoriev I.V."/>
            <person name="Hibbett D.S."/>
            <person name="Martin F."/>
            <person name="Nordberg H.P."/>
            <person name="Cantor M.N."/>
            <person name="Hua S.X."/>
        </authorList>
    </citation>
    <scope>NUCLEOTIDE SEQUENCE [LARGE SCALE GENOMIC DNA]</scope>
    <source>
        <strain evidence="10 11">Zn</strain>
    </source>
</reference>
<evidence type="ECO:0000313" key="11">
    <source>
        <dbReference type="Proteomes" id="UP000054321"/>
    </source>
</evidence>
<evidence type="ECO:0000256" key="6">
    <source>
        <dbReference type="ARBA" id="ARBA00023242"/>
    </source>
</evidence>
<feature type="non-terminal residue" evidence="10">
    <location>
        <position position="253"/>
    </location>
</feature>
<dbReference type="STRING" id="913774.A0A0C3DAI9"/>
<dbReference type="Proteomes" id="UP000054321">
    <property type="component" value="Unassembled WGS sequence"/>
</dbReference>
<dbReference type="PANTHER" id="PTHR33572:SF14">
    <property type="entry name" value="DEVELOPMENTAL AND SECONDARY METABOLISM REGULATOR VEA"/>
    <property type="match status" value="1"/>
</dbReference>